<dbReference type="RefSeq" id="XP_029285985.1">
    <property type="nucleotide sequence ID" value="XM_029430125.1"/>
</dbReference>
<dbReference type="GeneID" id="115007315"/>
<keyword evidence="2" id="KW-0812">Transmembrane</keyword>
<evidence type="ECO:0000256" key="2">
    <source>
        <dbReference type="SAM" id="Phobius"/>
    </source>
</evidence>
<comment type="similarity">
    <text evidence="1">Belongs to the cornifelin family.</text>
</comment>
<dbReference type="RefSeq" id="XP_029285987.1">
    <property type="nucleotide sequence ID" value="XM_029430127.1"/>
</dbReference>
<evidence type="ECO:0000256" key="1">
    <source>
        <dbReference type="ARBA" id="ARBA00009024"/>
    </source>
</evidence>
<dbReference type="Proteomes" id="UP000504630">
    <property type="component" value="Chromosome 4"/>
</dbReference>
<feature type="transmembrane region" description="Helical" evidence="2">
    <location>
        <begin position="52"/>
        <end position="74"/>
    </location>
</feature>
<accession>A0A6J2PLJ8</accession>
<proteinExistence type="inferred from homology"/>
<reference evidence="4 5" key="1">
    <citation type="submission" date="2025-04" db="UniProtKB">
        <authorList>
            <consortium name="RefSeq"/>
        </authorList>
    </citation>
    <scope>IDENTIFICATION</scope>
</reference>
<dbReference type="NCBIfam" id="TIGR01571">
    <property type="entry name" value="A_thal_Cys_rich"/>
    <property type="match status" value="1"/>
</dbReference>
<dbReference type="PANTHER" id="PTHR15907">
    <property type="entry name" value="DUF614 FAMILY PROTEIN-RELATED"/>
    <property type="match status" value="1"/>
</dbReference>
<evidence type="ECO:0000313" key="4">
    <source>
        <dbReference type="RefSeq" id="XP_029285985.1"/>
    </source>
</evidence>
<dbReference type="OrthoDB" id="1045822at2759"/>
<gene>
    <name evidence="4 5" type="primary">LOC115007315</name>
</gene>
<sequence length="172" mass="18639">MAARPETTWNSGLCDCFEDTSTCCYGFWCCPCLACTVSGKFGENRCLPLCDIFSPAIVAACGVPVFVPPAVLSLRVAMRNRYRIKGSICKDIAVSCFCLWCSWCQMHRELKHQQKAPTVVVIQPAPVMMAPAPVIMAPAPVMMAPAPVMMAPGYHSNAGFVGQPGVVTVNRY</sequence>
<evidence type="ECO:0000313" key="3">
    <source>
        <dbReference type="Proteomes" id="UP000504630"/>
    </source>
</evidence>
<organism evidence="3 5">
    <name type="scientific">Cottoperca gobio</name>
    <name type="common">Frogmouth</name>
    <name type="synonym">Aphritis gobio</name>
    <dbReference type="NCBI Taxonomy" id="56716"/>
    <lineage>
        <taxon>Eukaryota</taxon>
        <taxon>Metazoa</taxon>
        <taxon>Chordata</taxon>
        <taxon>Craniata</taxon>
        <taxon>Vertebrata</taxon>
        <taxon>Euteleostomi</taxon>
        <taxon>Actinopterygii</taxon>
        <taxon>Neopterygii</taxon>
        <taxon>Teleostei</taxon>
        <taxon>Neoteleostei</taxon>
        <taxon>Acanthomorphata</taxon>
        <taxon>Eupercaria</taxon>
        <taxon>Perciformes</taxon>
        <taxon>Notothenioidei</taxon>
        <taxon>Bovichtidae</taxon>
        <taxon>Cottoperca</taxon>
    </lineage>
</organism>
<name>A0A6J2PLJ8_COTGO</name>
<evidence type="ECO:0000313" key="5">
    <source>
        <dbReference type="RefSeq" id="XP_029285987.1"/>
    </source>
</evidence>
<dbReference type="Pfam" id="PF04749">
    <property type="entry name" value="PLAC8"/>
    <property type="match status" value="1"/>
</dbReference>
<keyword evidence="2" id="KW-1133">Transmembrane helix</keyword>
<dbReference type="InterPro" id="IPR006461">
    <property type="entry name" value="PLAC_motif_containing"/>
</dbReference>
<dbReference type="KEGG" id="cgob:115007315"/>
<dbReference type="AlphaFoldDB" id="A0A6J2PLJ8"/>
<keyword evidence="3" id="KW-1185">Reference proteome</keyword>
<keyword evidence="2" id="KW-0472">Membrane</keyword>
<protein>
    <submittedName>
        <fullName evidence="4 5">Cornifelin-like</fullName>
    </submittedName>
</protein>